<dbReference type="EMBL" id="FMJC01000001">
    <property type="protein sequence ID" value="SCM70821.1"/>
    <property type="molecule type" value="Genomic_DNA"/>
</dbReference>
<keyword evidence="3" id="KW-0472">Membrane</keyword>
<feature type="transmembrane region" description="Helical" evidence="3">
    <location>
        <begin position="346"/>
        <end position="366"/>
    </location>
</feature>
<evidence type="ECO:0000256" key="3">
    <source>
        <dbReference type="SAM" id="Phobius"/>
    </source>
</evidence>
<feature type="transmembrane region" description="Helical" evidence="3">
    <location>
        <begin position="6"/>
        <end position="25"/>
    </location>
</feature>
<comment type="subcellular location">
    <subcellularLocation>
        <location evidence="1">Endomembrane system</location>
        <topology evidence="1">Multi-pass membrane protein</topology>
    </subcellularLocation>
    <subcellularLocation>
        <location evidence="2">Membrane</location>
        <topology evidence="2">Multi-pass membrane protein</topology>
    </subcellularLocation>
</comment>
<feature type="transmembrane region" description="Helical" evidence="3">
    <location>
        <begin position="143"/>
        <end position="161"/>
    </location>
</feature>
<dbReference type="GO" id="GO:0016020">
    <property type="term" value="C:membrane"/>
    <property type="evidence" value="ECO:0007669"/>
    <property type="project" value="UniProtKB-SubCell"/>
</dbReference>
<dbReference type="Pfam" id="PF00361">
    <property type="entry name" value="Proton_antipo_M"/>
    <property type="match status" value="1"/>
</dbReference>
<keyword evidence="2 3" id="KW-0812">Transmembrane</keyword>
<dbReference type="PANTHER" id="PTHR43373:SF1">
    <property type="entry name" value="NA(+)_H(+) ANTIPORTER SUBUNIT A"/>
    <property type="match status" value="1"/>
</dbReference>
<feature type="transmembrane region" description="Helical" evidence="3">
    <location>
        <begin position="386"/>
        <end position="403"/>
    </location>
</feature>
<organism evidence="5">
    <name type="scientific">uncultured Desulfovibrio sp</name>
    <dbReference type="NCBI Taxonomy" id="167968"/>
    <lineage>
        <taxon>Bacteria</taxon>
        <taxon>Pseudomonadati</taxon>
        <taxon>Thermodesulfobacteriota</taxon>
        <taxon>Desulfovibrionia</taxon>
        <taxon>Desulfovibrionales</taxon>
        <taxon>Desulfovibrionaceae</taxon>
        <taxon>Desulfovibrio</taxon>
        <taxon>environmental samples</taxon>
    </lineage>
</organism>
<feature type="transmembrane region" description="Helical" evidence="3">
    <location>
        <begin position="466"/>
        <end position="485"/>
    </location>
</feature>
<protein>
    <submittedName>
        <fullName evidence="5">NADH/Ubiquinone/plastoquinone (Complex I)</fullName>
    </submittedName>
</protein>
<evidence type="ECO:0000256" key="1">
    <source>
        <dbReference type="ARBA" id="ARBA00004127"/>
    </source>
</evidence>
<feature type="transmembrane region" description="Helical" evidence="3">
    <location>
        <begin position="423"/>
        <end position="445"/>
    </location>
</feature>
<feature type="transmembrane region" description="Helical" evidence="3">
    <location>
        <begin position="118"/>
        <end position="137"/>
    </location>
</feature>
<proteinExistence type="predicted"/>
<dbReference type="NCBIfam" id="NF006236">
    <property type="entry name" value="PRK08375.1-1"/>
    <property type="match status" value="1"/>
</dbReference>
<dbReference type="InterPro" id="IPR050616">
    <property type="entry name" value="CPA3_Na-H_Antiporter_A"/>
</dbReference>
<feature type="transmembrane region" description="Helical" evidence="3">
    <location>
        <begin position="214"/>
        <end position="231"/>
    </location>
</feature>
<dbReference type="PANTHER" id="PTHR43373">
    <property type="entry name" value="NA(+)/H(+) ANTIPORTER SUBUNIT"/>
    <property type="match status" value="1"/>
</dbReference>
<feature type="transmembrane region" description="Helical" evidence="3">
    <location>
        <begin position="37"/>
        <end position="56"/>
    </location>
</feature>
<feature type="transmembrane region" description="Helical" evidence="3">
    <location>
        <begin position="85"/>
        <end position="106"/>
    </location>
</feature>
<feature type="transmembrane region" description="Helical" evidence="3">
    <location>
        <begin position="289"/>
        <end position="307"/>
    </location>
</feature>
<feature type="domain" description="NADH:quinone oxidoreductase/Mrp antiporter transmembrane" evidence="4">
    <location>
        <begin position="137"/>
        <end position="426"/>
    </location>
</feature>
<dbReference type="PRINTS" id="PR01434">
    <property type="entry name" value="NADHDHGNASE5"/>
</dbReference>
<evidence type="ECO:0000313" key="5">
    <source>
        <dbReference type="EMBL" id="SCM70821.1"/>
    </source>
</evidence>
<dbReference type="AlphaFoldDB" id="A0A212KZS9"/>
<gene>
    <name evidence="5" type="ORF">KL86DES1_10655</name>
</gene>
<dbReference type="RefSeq" id="WP_179979484.1">
    <property type="nucleotide sequence ID" value="NZ_LT608333.1"/>
</dbReference>
<keyword evidence="3" id="KW-1133">Transmembrane helix</keyword>
<feature type="transmembrane region" description="Helical" evidence="3">
    <location>
        <begin position="252"/>
        <end position="277"/>
    </location>
</feature>
<sequence>MEIVASVKPLAAVLSALIGACMVMLSRRSPNVRESWSLVAALVMFGIILSMVPDVAPQPVGRGLTLHQTLFPILPGLSVSFRADAFSMVFALVGSFLWVITIFYSAGYMRSLEEHAQTRFNACFALTLFGAMGVAFADNLFTLYLFYEVVSICTYPLVAHHQDEESYSGGRKYIVYLTTTAKGLVLPAMILIYVLTGTLDFTHNSHLSVLAPEINTTLVTILYVCCLLGFAKNGIMPFHNWLPGAMVAPTPVSALLHAVAVVTVGVFCTTRVMLYVFGTDLMTRLNLGIPTAYFVSFTILMASIIALSKDNLKARLAYSTVSQLSYIILGVALLTVDGIQGGVVHMANHAFAKITLFFCAGAVYVATHKKCISEMSGLGRSMPITFAAFGVASLSMIGAPPVAGFVTKWKLLTGAMEMPTHAMGILLVLLASTLLNVAYFAPVTFKAFFGKRPEGEPETGMREAPMAMVIPILVAAAISVILGIYPDIIMVFVKAVTG</sequence>
<evidence type="ECO:0000256" key="2">
    <source>
        <dbReference type="RuleBase" id="RU000320"/>
    </source>
</evidence>
<feature type="transmembrane region" description="Helical" evidence="3">
    <location>
        <begin position="316"/>
        <end position="334"/>
    </location>
</feature>
<dbReference type="GO" id="GO:0012505">
    <property type="term" value="C:endomembrane system"/>
    <property type="evidence" value="ECO:0007669"/>
    <property type="project" value="UniProtKB-SubCell"/>
</dbReference>
<feature type="transmembrane region" description="Helical" evidence="3">
    <location>
        <begin position="173"/>
        <end position="194"/>
    </location>
</feature>
<dbReference type="InterPro" id="IPR001750">
    <property type="entry name" value="ND/Mrp_TM"/>
</dbReference>
<accession>A0A212KZS9</accession>
<reference evidence="5" key="1">
    <citation type="submission" date="2016-08" db="EMBL/GenBank/DDBJ databases">
        <authorList>
            <person name="Seilhamer J.J."/>
        </authorList>
    </citation>
    <scope>NUCLEOTIDE SEQUENCE</scope>
    <source>
        <strain evidence="5">86-1</strain>
    </source>
</reference>
<keyword evidence="5" id="KW-0830">Ubiquinone</keyword>
<name>A0A212KZS9_9BACT</name>
<evidence type="ECO:0000259" key="4">
    <source>
        <dbReference type="Pfam" id="PF00361"/>
    </source>
</evidence>